<evidence type="ECO:0000256" key="6">
    <source>
        <dbReference type="ARBA" id="ARBA00023004"/>
    </source>
</evidence>
<dbReference type="GO" id="GO:0016705">
    <property type="term" value="F:oxidoreductase activity, acting on paired donors, with incorporation or reduction of molecular oxygen"/>
    <property type="evidence" value="ECO:0007669"/>
    <property type="project" value="InterPro"/>
</dbReference>
<keyword evidence="5 9" id="KW-0560">Oxidoreductase</keyword>
<dbReference type="GO" id="GO:0005506">
    <property type="term" value="F:iron ion binding"/>
    <property type="evidence" value="ECO:0007669"/>
    <property type="project" value="InterPro"/>
</dbReference>
<dbReference type="PANTHER" id="PTHR24305:SF237">
    <property type="entry name" value="CYTOCHROME P450 MONOOXYGENASE ATNE-RELATED"/>
    <property type="match status" value="1"/>
</dbReference>
<dbReference type="InterPro" id="IPR017972">
    <property type="entry name" value="Cyt_P450_CS"/>
</dbReference>
<dbReference type="InterPro" id="IPR036396">
    <property type="entry name" value="Cyt_P450_sf"/>
</dbReference>
<evidence type="ECO:0000256" key="8">
    <source>
        <dbReference type="PIRSR" id="PIRSR602401-1"/>
    </source>
</evidence>
<protein>
    <recommendedName>
        <fullName evidence="13">Cytochrome P450 monooxygenase</fullName>
    </recommendedName>
</protein>
<organism evidence="11 12">
    <name type="scientific">Saxophila tyrrhenica</name>
    <dbReference type="NCBI Taxonomy" id="1690608"/>
    <lineage>
        <taxon>Eukaryota</taxon>
        <taxon>Fungi</taxon>
        <taxon>Dikarya</taxon>
        <taxon>Ascomycota</taxon>
        <taxon>Pezizomycotina</taxon>
        <taxon>Dothideomycetes</taxon>
        <taxon>Dothideomycetidae</taxon>
        <taxon>Mycosphaerellales</taxon>
        <taxon>Extremaceae</taxon>
        <taxon>Saxophila</taxon>
    </lineage>
</organism>
<dbReference type="Pfam" id="PF00067">
    <property type="entry name" value="p450"/>
    <property type="match status" value="1"/>
</dbReference>
<feature type="transmembrane region" description="Helical" evidence="10">
    <location>
        <begin position="12"/>
        <end position="31"/>
    </location>
</feature>
<evidence type="ECO:0000256" key="3">
    <source>
        <dbReference type="ARBA" id="ARBA00022617"/>
    </source>
</evidence>
<dbReference type="Gene3D" id="1.10.630.10">
    <property type="entry name" value="Cytochrome P450"/>
    <property type="match status" value="1"/>
</dbReference>
<comment type="caution">
    <text evidence="11">The sequence shown here is derived from an EMBL/GenBank/DDBJ whole genome shotgun (WGS) entry which is preliminary data.</text>
</comment>
<dbReference type="AlphaFoldDB" id="A0AAV9P1U9"/>
<reference evidence="11 12" key="1">
    <citation type="submission" date="2023-08" db="EMBL/GenBank/DDBJ databases">
        <title>Black Yeasts Isolated from many extreme environments.</title>
        <authorList>
            <person name="Coleine C."/>
            <person name="Stajich J.E."/>
            <person name="Selbmann L."/>
        </authorList>
    </citation>
    <scope>NUCLEOTIDE SEQUENCE [LARGE SCALE GENOMIC DNA]</scope>
    <source>
        <strain evidence="11 12">CCFEE 5935</strain>
    </source>
</reference>
<dbReference type="Proteomes" id="UP001337655">
    <property type="component" value="Unassembled WGS sequence"/>
</dbReference>
<keyword evidence="7 9" id="KW-0503">Monooxygenase</keyword>
<feature type="binding site" description="axial binding residue" evidence="8">
    <location>
        <position position="480"/>
    </location>
    <ligand>
        <name>heme</name>
        <dbReference type="ChEBI" id="CHEBI:30413"/>
    </ligand>
    <ligandPart>
        <name>Fe</name>
        <dbReference type="ChEBI" id="CHEBI:18248"/>
    </ligandPart>
</feature>
<keyword evidence="3 8" id="KW-0349">Heme</keyword>
<dbReference type="PRINTS" id="PR00463">
    <property type="entry name" value="EP450I"/>
</dbReference>
<evidence type="ECO:0000256" key="2">
    <source>
        <dbReference type="ARBA" id="ARBA00010617"/>
    </source>
</evidence>
<dbReference type="PANTHER" id="PTHR24305">
    <property type="entry name" value="CYTOCHROME P450"/>
    <property type="match status" value="1"/>
</dbReference>
<dbReference type="CDD" id="cd11061">
    <property type="entry name" value="CYP67-like"/>
    <property type="match status" value="1"/>
</dbReference>
<keyword evidence="10" id="KW-1133">Transmembrane helix</keyword>
<evidence type="ECO:0000256" key="4">
    <source>
        <dbReference type="ARBA" id="ARBA00022723"/>
    </source>
</evidence>
<accession>A0AAV9P1U9</accession>
<evidence type="ECO:0008006" key="13">
    <source>
        <dbReference type="Google" id="ProtNLM"/>
    </source>
</evidence>
<comment type="similarity">
    <text evidence="2 9">Belongs to the cytochrome P450 family.</text>
</comment>
<evidence type="ECO:0000256" key="7">
    <source>
        <dbReference type="ARBA" id="ARBA00023033"/>
    </source>
</evidence>
<comment type="cofactor">
    <cofactor evidence="1 8">
        <name>heme</name>
        <dbReference type="ChEBI" id="CHEBI:30413"/>
    </cofactor>
</comment>
<dbReference type="GO" id="GO:0004497">
    <property type="term" value="F:monooxygenase activity"/>
    <property type="evidence" value="ECO:0007669"/>
    <property type="project" value="UniProtKB-KW"/>
</dbReference>
<dbReference type="GeneID" id="89929425"/>
<name>A0AAV9P1U9_9PEZI</name>
<dbReference type="PROSITE" id="PS00086">
    <property type="entry name" value="CYTOCHROME_P450"/>
    <property type="match status" value="1"/>
</dbReference>
<evidence type="ECO:0000313" key="12">
    <source>
        <dbReference type="Proteomes" id="UP001337655"/>
    </source>
</evidence>
<evidence type="ECO:0000256" key="10">
    <source>
        <dbReference type="SAM" id="Phobius"/>
    </source>
</evidence>
<dbReference type="SUPFAM" id="SSF48264">
    <property type="entry name" value="Cytochrome P450"/>
    <property type="match status" value="1"/>
</dbReference>
<evidence type="ECO:0000256" key="1">
    <source>
        <dbReference type="ARBA" id="ARBA00001971"/>
    </source>
</evidence>
<keyword evidence="10" id="KW-0812">Transmembrane</keyword>
<proteinExistence type="inferred from homology"/>
<evidence type="ECO:0000256" key="5">
    <source>
        <dbReference type="ARBA" id="ARBA00023002"/>
    </source>
</evidence>
<dbReference type="InterPro" id="IPR001128">
    <property type="entry name" value="Cyt_P450"/>
</dbReference>
<keyword evidence="4 8" id="KW-0479">Metal-binding</keyword>
<dbReference type="InterPro" id="IPR002401">
    <property type="entry name" value="Cyt_P450_E_grp-I"/>
</dbReference>
<keyword evidence="12" id="KW-1185">Reference proteome</keyword>
<gene>
    <name evidence="11" type="ORF">LTR77_008091</name>
</gene>
<evidence type="ECO:0000313" key="11">
    <source>
        <dbReference type="EMBL" id="KAK5166548.1"/>
    </source>
</evidence>
<keyword evidence="10" id="KW-0472">Membrane</keyword>
<sequence length="570" mass="64606">MAVLLSSLSWWQSLLLLGIAIPIYVFVLCIYRLTLHPLAQYPGPLIAKLTEWSIVYQTATGDRHLDLLKGHEKYVQEGPIVRVGPNTLSFNTVSAVKEVYFNRKGNVQKSKWYSIIEASAGDEDSIHAEIDRNVHASRRRVIEHAFTEKGLRSAERYLVLNVQTFREIIQESIKDEKWSSPFNMSQWATYLNYDIMGDLVFGRRFNCMTSEEHRFVPGVLMNGTAFIYTFASLPFGSILRKILGSGILAKPWIGGSMARDEMRFYQYSDEVLADRVAQEEKAGRDDDSSARKDMMHYILNAKDPQTGEGFSRQHLTAESGLLIAAGADTTSTTLAAAFFYLLHNPRVMELLVKEIMSFASSRGDGEITPFETIRLPYLRAVIDETLRLSPPVPSLLPREVLKGGIRIGEELIPEGSVVGVPTYAIHHNPEYYPEPDMFYPERWLVASEDEAASSAIPRSSEAVSVAREAFSPFSQGARGCIGRQLAYLELHAALFMLLHRFDVRLAKDAATGKVMKNSKAWREGSVPVMDPEDQKDDWREERKRRQEFQLFDRFLSDRSGPMVEFKERLV</sequence>
<evidence type="ECO:0000256" key="9">
    <source>
        <dbReference type="RuleBase" id="RU000461"/>
    </source>
</evidence>
<dbReference type="RefSeq" id="XP_064656430.1">
    <property type="nucleotide sequence ID" value="XM_064805325.1"/>
</dbReference>
<dbReference type="PRINTS" id="PR00385">
    <property type="entry name" value="P450"/>
</dbReference>
<keyword evidence="6 8" id="KW-0408">Iron</keyword>
<dbReference type="EMBL" id="JAVRRT010000013">
    <property type="protein sequence ID" value="KAK5166548.1"/>
    <property type="molecule type" value="Genomic_DNA"/>
</dbReference>
<dbReference type="InterPro" id="IPR050121">
    <property type="entry name" value="Cytochrome_P450_monoxygenase"/>
</dbReference>
<dbReference type="GO" id="GO:0020037">
    <property type="term" value="F:heme binding"/>
    <property type="evidence" value="ECO:0007669"/>
    <property type="project" value="InterPro"/>
</dbReference>